<dbReference type="Pfam" id="PF04801">
    <property type="entry name" value="RPC5"/>
    <property type="match status" value="2"/>
</dbReference>
<dbReference type="GO" id="GO:0005666">
    <property type="term" value="C:RNA polymerase III complex"/>
    <property type="evidence" value="ECO:0007669"/>
    <property type="project" value="TreeGrafter"/>
</dbReference>
<dbReference type="PANTHER" id="PTHR12069:SF0">
    <property type="entry name" value="DNA-DIRECTED RNA POLYMERASE III SUBUNIT RPC5"/>
    <property type="match status" value="1"/>
</dbReference>
<proteinExistence type="predicted"/>
<feature type="compositionally biased region" description="Basic and acidic residues" evidence="1">
    <location>
        <begin position="634"/>
        <end position="668"/>
    </location>
</feature>
<dbReference type="GO" id="GO:0042797">
    <property type="term" value="P:tRNA transcription by RNA polymerase III"/>
    <property type="evidence" value="ECO:0007669"/>
    <property type="project" value="TreeGrafter"/>
</dbReference>
<gene>
    <name evidence="2" type="ORF">TCMB3V08_LOCUS7415</name>
</gene>
<dbReference type="EMBL" id="OE182639">
    <property type="protein sequence ID" value="CAD7574810.1"/>
    <property type="molecule type" value="Genomic_DNA"/>
</dbReference>
<feature type="region of interest" description="Disordered" evidence="1">
    <location>
        <begin position="597"/>
        <end position="723"/>
    </location>
</feature>
<feature type="compositionally biased region" description="Basic and acidic residues" evidence="1">
    <location>
        <begin position="313"/>
        <end position="324"/>
    </location>
</feature>
<reference evidence="2" key="1">
    <citation type="submission" date="2020-11" db="EMBL/GenBank/DDBJ databases">
        <authorList>
            <person name="Tran Van P."/>
        </authorList>
    </citation>
    <scope>NUCLEOTIDE SEQUENCE</scope>
</reference>
<feature type="region of interest" description="Disordered" evidence="1">
    <location>
        <begin position="313"/>
        <end position="339"/>
    </location>
</feature>
<protein>
    <submittedName>
        <fullName evidence="2">(California timema) hypothetical protein</fullName>
    </submittedName>
</protein>
<evidence type="ECO:0000256" key="1">
    <source>
        <dbReference type="SAM" id="MobiDB-lite"/>
    </source>
</evidence>
<dbReference type="AlphaFoldDB" id="A0A7R9J9G5"/>
<evidence type="ECO:0000313" key="2">
    <source>
        <dbReference type="EMBL" id="CAD7574810.1"/>
    </source>
</evidence>
<accession>A0A7R9J9G5</accession>
<sequence>MKRIESIMNEEEDDPVIKEVDLKGSLDFINVSPTLHLAEYPLYLSQMLHDKLFLYQYPLQQHDRGYDESNILKLRYSSPMASLVLTDNSQLTALKRYQTKLCIPTPNHMICKNMCLAAVTFDGQNSCIKPQHQEVRLELGIDTRNPNYDTSKGEQFAINVDGSGNKKDGKKTDEKYFDSLTDRVGAVLMDGPTKIRWRFECSDHNDISLSVSQVMGETDSNTYPVRALELNSVGYEFEMSERLETSARTERWTSEGDAAWINVMDKLVLTSTRAVMNASNYAVALVHENELHVTALRGLLHLRPSFAYLDKSDKRAKEEAKDQGEDISGGEEEEEAKQVTVKFKRQENDRIKQARERSFGFLSKRSAEEPWYHTEFHATSSETSEQWKSKLYCSKTTEKVCELSVSSDDYLKTLLPEDLEDDSVKTSTYSVPLKNLRLLPLVDQVKLLLKEAKLLQFSHLLRLLSKEQDPVNVLRTVQQVAVLVQGNWVVRSDVLYPKDTTSGTYGVPAEPMCRGRDYILYLFTEKRYIDRIRVTPIIKLPAEEVKEIFTQVARLQPGHGWELALPVDKDFINKYPEVVQRQQMWWESKQKQLSEALSECGNNSLGKARRKSTRDSSIGSSDSESGKPRRRRSLKESDSEANKPQKGKSRESDSEMGRPRQDKSRESNTGEMARPVRRKSHRESLSSDNESSAEGGTRQKNSVKVQRRTKKVAPAVKAEPMET</sequence>
<dbReference type="PANTHER" id="PTHR12069">
    <property type="entry name" value="DNA-DIRECTED RNA POLYMERASES III 80 KDA POLYPEPTIDE RNA POLYMERASE III SUBUNIT 5"/>
    <property type="match status" value="1"/>
</dbReference>
<organism evidence="2">
    <name type="scientific">Timema californicum</name>
    <name type="common">California timema</name>
    <name type="synonym">Walking stick</name>
    <dbReference type="NCBI Taxonomy" id="61474"/>
    <lineage>
        <taxon>Eukaryota</taxon>
        <taxon>Metazoa</taxon>
        <taxon>Ecdysozoa</taxon>
        <taxon>Arthropoda</taxon>
        <taxon>Hexapoda</taxon>
        <taxon>Insecta</taxon>
        <taxon>Pterygota</taxon>
        <taxon>Neoptera</taxon>
        <taxon>Polyneoptera</taxon>
        <taxon>Phasmatodea</taxon>
        <taxon>Timematodea</taxon>
        <taxon>Timematoidea</taxon>
        <taxon>Timematidae</taxon>
        <taxon>Timema</taxon>
    </lineage>
</organism>
<dbReference type="InterPro" id="IPR006886">
    <property type="entry name" value="RNA_pol_III_Rpc5"/>
</dbReference>
<name>A0A7R9J9G5_TIMCA</name>
<feature type="compositionally biased region" description="Polar residues" evidence="1">
    <location>
        <begin position="686"/>
        <end position="704"/>
    </location>
</feature>